<reference evidence="2" key="1">
    <citation type="journal article" date="2020" name="Toxins">
        <title>Phylogenomic Analysis of Secondary Metabolism in the Toxic Cyanobacterial Genera Anabaena, Dolichospermum and Aphanizomenon.</title>
        <authorList>
            <person name="Oesterholm J."/>
            <person name="Popin R.V."/>
            <person name="Fewer D.P."/>
            <person name="Sivonen K."/>
        </authorList>
    </citation>
    <scope>NUCLEOTIDE SEQUENCE [LARGE SCALE GENOMIC DNA]</scope>
    <source>
        <strain evidence="2">UHCC 0037</strain>
    </source>
</reference>
<proteinExistence type="predicted"/>
<organism evidence="1 2">
    <name type="scientific">Dolichospermum flos-aquae UHCC 0037</name>
    <dbReference type="NCBI Taxonomy" id="2590026"/>
    <lineage>
        <taxon>Bacteria</taxon>
        <taxon>Bacillati</taxon>
        <taxon>Cyanobacteriota</taxon>
        <taxon>Cyanophyceae</taxon>
        <taxon>Nostocales</taxon>
        <taxon>Aphanizomenonaceae</taxon>
        <taxon>Dolichospermum</taxon>
    </lineage>
</organism>
<dbReference type="EMBL" id="VILF01000001">
    <property type="protein sequence ID" value="MTJ43097.1"/>
    <property type="molecule type" value="Genomic_DNA"/>
</dbReference>
<sequence>MIITINYSDFQSYKVHLSPLIACDEGVAAWGDYDNNGTLDLLLSGEAKVTRSSLTLDGVNDYGSIPNSDKINFNTNDNFSVETWVKADPNQPDQQNKTYFDNQILEKWNGLVHCGVSE</sequence>
<evidence type="ECO:0000313" key="2">
    <source>
        <dbReference type="Proteomes" id="UP001517388"/>
    </source>
</evidence>
<keyword evidence="2" id="KW-1185">Reference proteome</keyword>
<protein>
    <submittedName>
        <fullName evidence="1">Uncharacterized protein</fullName>
    </submittedName>
</protein>
<dbReference type="Proteomes" id="UP001517388">
    <property type="component" value="Unassembled WGS sequence"/>
</dbReference>
<accession>A0ACC7S6H2</accession>
<name>A0ACC7S6H2_DOLFA</name>
<comment type="caution">
    <text evidence="1">The sequence shown here is derived from an EMBL/GenBank/DDBJ whole genome shotgun (WGS) entry which is preliminary data.</text>
</comment>
<evidence type="ECO:0000313" key="1">
    <source>
        <dbReference type="EMBL" id="MTJ43097.1"/>
    </source>
</evidence>
<gene>
    <name evidence="1" type="ORF">FJR39_07605</name>
</gene>